<dbReference type="OrthoDB" id="9803927at2"/>
<dbReference type="InterPro" id="IPR011048">
    <property type="entry name" value="Haem_d1_sf"/>
</dbReference>
<dbReference type="PANTHER" id="PTHR47197:SF3">
    <property type="entry name" value="DIHYDRO-HEME D1 DEHYDROGENASE"/>
    <property type="match status" value="1"/>
</dbReference>
<proteinExistence type="predicted"/>
<reference evidence="2 3" key="1">
    <citation type="submission" date="2018-11" db="EMBL/GenBank/DDBJ databases">
        <title>Rufibacter latericius sp. nov., isolated from water in Baiyang Lake.</title>
        <authorList>
            <person name="Yang Y."/>
        </authorList>
    </citation>
    <scope>NUCLEOTIDE SEQUENCE [LARGE SCALE GENOMIC DNA]</scope>
    <source>
        <strain evidence="2 3">MCC P1</strain>
    </source>
</reference>
<keyword evidence="1" id="KW-0732">Signal</keyword>
<gene>
    <name evidence="2" type="ORF">EFA69_06295</name>
</gene>
<dbReference type="NCBIfam" id="TIGR02276">
    <property type="entry name" value="beta_rpt_yvtn"/>
    <property type="match status" value="2"/>
</dbReference>
<dbReference type="InterPro" id="IPR051200">
    <property type="entry name" value="Host-pathogen_enzymatic-act"/>
</dbReference>
<evidence type="ECO:0000256" key="1">
    <source>
        <dbReference type="SAM" id="SignalP"/>
    </source>
</evidence>
<evidence type="ECO:0000313" key="3">
    <source>
        <dbReference type="Proteomes" id="UP000271010"/>
    </source>
</evidence>
<dbReference type="SUPFAM" id="SSF51004">
    <property type="entry name" value="C-terminal (heme d1) domain of cytochrome cd1-nitrite reductase"/>
    <property type="match status" value="1"/>
</dbReference>
<dbReference type="PROSITE" id="PS51257">
    <property type="entry name" value="PROKAR_LIPOPROTEIN"/>
    <property type="match status" value="1"/>
</dbReference>
<dbReference type="Gene3D" id="2.130.10.10">
    <property type="entry name" value="YVTN repeat-like/Quinoprotein amine dehydrogenase"/>
    <property type="match status" value="3"/>
</dbReference>
<sequence length="359" mass="38423">MKKFNSYSLVLFLACLMVFTGCNFHTEADMDDMEEDMDDMDLNIDYPAAFVVNGESNDVDVINLNDLTHKDHLTLNGAMFPHHINMSPDKTRLAVAITSTDLSGGHEGGGMDGMSGLKVIVLSSYTGKIEKEIILPKMPHNAAFNAEGSELWVSQEDDHQSQVLVYNVGSWTLKNTIPVGKGLSEVTFSADGTRVFAANTMDATVSVIHPDTKSILATIPVGKDPVGAWPATNGYMYADNEADQTVSEIQVSTASVTATIPLGFKPGYVAYHAGQQELWVSDATNGKVVYYTKVNGLWTRQGDISTGADAHAIAFSKDGATAYVTNQGAGTVSIIQVAGHKVTGSIAVGKKPNGLVLRQ</sequence>
<dbReference type="AlphaFoldDB" id="A0A3M9N3B8"/>
<evidence type="ECO:0000313" key="2">
    <source>
        <dbReference type="EMBL" id="RNI31807.1"/>
    </source>
</evidence>
<protein>
    <submittedName>
        <fullName evidence="2">YncE family protein</fullName>
    </submittedName>
</protein>
<dbReference type="InterPro" id="IPR011964">
    <property type="entry name" value="YVTN_b-propeller_repeat"/>
</dbReference>
<keyword evidence="3" id="KW-1185">Reference proteome</keyword>
<dbReference type="EMBL" id="RJJE01000004">
    <property type="protein sequence ID" value="RNI31807.1"/>
    <property type="molecule type" value="Genomic_DNA"/>
</dbReference>
<dbReference type="InterPro" id="IPR015943">
    <property type="entry name" value="WD40/YVTN_repeat-like_dom_sf"/>
</dbReference>
<feature type="signal peptide" evidence="1">
    <location>
        <begin position="1"/>
        <end position="20"/>
    </location>
</feature>
<dbReference type="Proteomes" id="UP000271010">
    <property type="component" value="Unassembled WGS sequence"/>
</dbReference>
<organism evidence="2 3">
    <name type="scientific">Rufibacter immobilis</name>
    <dbReference type="NCBI Taxonomy" id="1348778"/>
    <lineage>
        <taxon>Bacteria</taxon>
        <taxon>Pseudomonadati</taxon>
        <taxon>Bacteroidota</taxon>
        <taxon>Cytophagia</taxon>
        <taxon>Cytophagales</taxon>
        <taxon>Hymenobacteraceae</taxon>
        <taxon>Rufibacter</taxon>
    </lineage>
</organism>
<dbReference type="PANTHER" id="PTHR47197">
    <property type="entry name" value="PROTEIN NIRF"/>
    <property type="match status" value="1"/>
</dbReference>
<accession>A0A3M9N3B8</accession>
<comment type="caution">
    <text evidence="2">The sequence shown here is derived from an EMBL/GenBank/DDBJ whole genome shotgun (WGS) entry which is preliminary data.</text>
</comment>
<dbReference type="RefSeq" id="WP_123132260.1">
    <property type="nucleotide sequence ID" value="NZ_RJJE01000004.1"/>
</dbReference>
<feature type="chain" id="PRO_5018332654" evidence="1">
    <location>
        <begin position="21"/>
        <end position="359"/>
    </location>
</feature>
<name>A0A3M9N3B8_9BACT</name>